<keyword evidence="4" id="KW-1003">Cell membrane</keyword>
<keyword evidence="7" id="KW-0808">Transferase</keyword>
<dbReference type="SMART" id="SM00091">
    <property type="entry name" value="PAS"/>
    <property type="match status" value="2"/>
</dbReference>
<keyword evidence="12" id="KW-1133">Transmembrane helix</keyword>
<keyword evidence="11 17" id="KW-0418">Kinase</keyword>
<keyword evidence="10" id="KW-0547">Nucleotide-binding</keyword>
<dbReference type="EC" id="2.7.13.3" evidence="3"/>
<dbReference type="SUPFAM" id="SSF55785">
    <property type="entry name" value="PYP-like sensor domain (PAS domain)"/>
    <property type="match status" value="3"/>
</dbReference>
<dbReference type="STRING" id="516051.VC82_1170"/>
<dbReference type="InterPro" id="IPR036890">
    <property type="entry name" value="HATPase_C_sf"/>
</dbReference>
<evidence type="ECO:0000256" key="6">
    <source>
        <dbReference type="ARBA" id="ARBA00022553"/>
    </source>
</evidence>
<dbReference type="Gene3D" id="2.10.70.100">
    <property type="match status" value="2"/>
</dbReference>
<evidence type="ECO:0000256" key="8">
    <source>
        <dbReference type="ARBA" id="ARBA00022692"/>
    </source>
</evidence>
<reference evidence="17 18" key="1">
    <citation type="submission" date="2015-03" db="EMBL/GenBank/DDBJ databases">
        <title>Complete genome sequence of Muricauda lutaonensis CC-HSB-11T, isolated from a coastal hot spring.</title>
        <authorList>
            <person name="Kim K.M."/>
        </authorList>
    </citation>
    <scope>NUCLEOTIDE SEQUENCE [LARGE SCALE GENOMIC DNA]</scope>
    <source>
        <strain evidence="17 18">CC-HSB-11</strain>
    </source>
</reference>
<name>A0A0D5YRC9_9FLAO</name>
<dbReference type="Proteomes" id="UP000032726">
    <property type="component" value="Chromosome"/>
</dbReference>
<dbReference type="CDD" id="cd00075">
    <property type="entry name" value="HATPase"/>
    <property type="match status" value="1"/>
</dbReference>
<dbReference type="GO" id="GO:0005886">
    <property type="term" value="C:plasma membrane"/>
    <property type="evidence" value="ECO:0007669"/>
    <property type="project" value="UniProtKB-SubCell"/>
</dbReference>
<dbReference type="InterPro" id="IPR035965">
    <property type="entry name" value="PAS-like_dom_sf"/>
</dbReference>
<feature type="domain" description="PAS" evidence="15">
    <location>
        <begin position="265"/>
        <end position="335"/>
    </location>
</feature>
<dbReference type="SUPFAM" id="SSF55874">
    <property type="entry name" value="ATPase domain of HSP90 chaperone/DNA topoisomerase II/histidine kinase"/>
    <property type="match status" value="1"/>
</dbReference>
<dbReference type="PROSITE" id="PS50109">
    <property type="entry name" value="HIS_KIN"/>
    <property type="match status" value="1"/>
</dbReference>
<dbReference type="Pfam" id="PF13426">
    <property type="entry name" value="PAS_9"/>
    <property type="match status" value="1"/>
</dbReference>
<evidence type="ECO:0000313" key="18">
    <source>
        <dbReference type="Proteomes" id="UP000032726"/>
    </source>
</evidence>
<dbReference type="InterPro" id="IPR005467">
    <property type="entry name" value="His_kinase_dom"/>
</dbReference>
<dbReference type="InterPro" id="IPR003594">
    <property type="entry name" value="HATPase_dom"/>
</dbReference>
<dbReference type="OrthoDB" id="5522855at2"/>
<organism evidence="17 18">
    <name type="scientific">Flagellimonas lutaonensis</name>
    <dbReference type="NCBI Taxonomy" id="516051"/>
    <lineage>
        <taxon>Bacteria</taxon>
        <taxon>Pseudomonadati</taxon>
        <taxon>Bacteroidota</taxon>
        <taxon>Flavobacteriia</taxon>
        <taxon>Flavobacteriales</taxon>
        <taxon>Flavobacteriaceae</taxon>
        <taxon>Flagellimonas</taxon>
    </lineage>
</organism>
<dbReference type="PROSITE" id="PS50112">
    <property type="entry name" value="PAS"/>
    <property type="match status" value="2"/>
</dbReference>
<dbReference type="GO" id="GO:0000166">
    <property type="term" value="F:nucleotide binding"/>
    <property type="evidence" value="ECO:0007669"/>
    <property type="project" value="UniProtKB-KW"/>
</dbReference>
<comment type="subcellular location">
    <subcellularLocation>
        <location evidence="2">Cell inner membrane</location>
        <topology evidence="2">Multi-pass membrane protein</topology>
    </subcellularLocation>
</comment>
<dbReference type="Pfam" id="PF08447">
    <property type="entry name" value="PAS_3"/>
    <property type="match status" value="2"/>
</dbReference>
<dbReference type="SMART" id="SM00387">
    <property type="entry name" value="HATPase_c"/>
    <property type="match status" value="1"/>
</dbReference>
<dbReference type="InterPro" id="IPR052162">
    <property type="entry name" value="Sensor_kinase/Photoreceptor"/>
</dbReference>
<keyword evidence="8" id="KW-0812">Transmembrane</keyword>
<sequence length="636" mass="72158">MKISPSLKRKELLIEKAFNMAKIGFWEVDLVKNTVFWSEITKQIHEVPEDYVPNLKEGINFYKEGKDRELISQAVSNGIATGEPWDVELIIVTAKGRELWVRAQGEAELANGKAVRLFGTFQDIDDKKRKDLAYSQAMERLALATNVAKIGVWDYDVVQNNLIWDDNMFKLYGLNRSNFSGEVEAWESSVHPEDKKRGQKELALALAGEKEFNTEFRIIQPTGEIRRIKATATVKRDQNGHPIQMIGTNWDITELKETQLQLERTIESFNGAFENSSIGMALVGLNGKWITVNNSLCKSIGYTSKELMGLTFQDLTHPDDLKKDLGLLKQLVDGEIETYQIEKRYFHKKGHIVYVLLTVTAVHDIDGNLSHFISQIVDITSRVEAQRKQQELNKIALEQNKNLMNFAHIVSHNLRSHATNMTMLLGFLSKEKDGEEFQKILSMLQSASLGLNETVDHLNEVVQIKTTTLDNLKSVNLWEAIAHTKNNIRAQIDELDTTIKVNVPNDLFIKAVPAYLDSILLNLFTNALKYSSTERAPIIEIDTKIQNGKVELRFSDNGLGIDLDRHGEKIFGMFKTFHRHKDAKGIGLFITKNQVEAMGGKITVESEPNLGTSFILTFDLAKKKMIHEEDQVCVRN</sequence>
<keyword evidence="18" id="KW-1185">Reference proteome</keyword>
<evidence type="ECO:0000256" key="1">
    <source>
        <dbReference type="ARBA" id="ARBA00000085"/>
    </source>
</evidence>
<feature type="domain" description="PAS" evidence="15">
    <location>
        <begin position="137"/>
        <end position="209"/>
    </location>
</feature>
<gene>
    <name evidence="17" type="ORF">VC82_1170</name>
</gene>
<feature type="domain" description="PAC" evidence="16">
    <location>
        <begin position="212"/>
        <end position="264"/>
    </location>
</feature>
<dbReference type="HOGENOM" id="CLU_393164_0_0_10"/>
<evidence type="ECO:0000256" key="7">
    <source>
        <dbReference type="ARBA" id="ARBA00022679"/>
    </source>
</evidence>
<keyword evidence="13" id="KW-0472">Membrane</keyword>
<feature type="domain" description="PAC" evidence="16">
    <location>
        <begin position="339"/>
        <end position="391"/>
    </location>
</feature>
<dbReference type="Gene3D" id="3.30.450.20">
    <property type="entry name" value="PAS domain"/>
    <property type="match status" value="3"/>
</dbReference>
<dbReference type="InterPro" id="IPR001610">
    <property type="entry name" value="PAC"/>
</dbReference>
<comment type="catalytic activity">
    <reaction evidence="1">
        <text>ATP + protein L-histidine = ADP + protein N-phospho-L-histidine.</text>
        <dbReference type="EC" id="2.7.13.3"/>
    </reaction>
</comment>
<dbReference type="GO" id="GO:0004673">
    <property type="term" value="F:protein histidine kinase activity"/>
    <property type="evidence" value="ECO:0007669"/>
    <property type="project" value="UniProtKB-EC"/>
</dbReference>
<dbReference type="PROSITE" id="PS50113">
    <property type="entry name" value="PAC"/>
    <property type="match status" value="2"/>
</dbReference>
<evidence type="ECO:0000256" key="11">
    <source>
        <dbReference type="ARBA" id="ARBA00022777"/>
    </source>
</evidence>
<evidence type="ECO:0000256" key="3">
    <source>
        <dbReference type="ARBA" id="ARBA00012438"/>
    </source>
</evidence>
<evidence type="ECO:0000256" key="10">
    <source>
        <dbReference type="ARBA" id="ARBA00022741"/>
    </source>
</evidence>
<dbReference type="SMART" id="SM00086">
    <property type="entry name" value="PAC"/>
    <property type="match status" value="3"/>
</dbReference>
<keyword evidence="6" id="KW-0597">Phosphoprotein</keyword>
<evidence type="ECO:0000256" key="2">
    <source>
        <dbReference type="ARBA" id="ARBA00004429"/>
    </source>
</evidence>
<dbReference type="PANTHER" id="PTHR43304:SF1">
    <property type="entry name" value="PAC DOMAIN-CONTAINING PROTEIN"/>
    <property type="match status" value="1"/>
</dbReference>
<proteinExistence type="predicted"/>
<dbReference type="PRINTS" id="PR00344">
    <property type="entry name" value="BCTRLSENSOR"/>
</dbReference>
<dbReference type="NCBIfam" id="TIGR00229">
    <property type="entry name" value="sensory_box"/>
    <property type="match status" value="1"/>
</dbReference>
<dbReference type="Gene3D" id="3.30.565.10">
    <property type="entry name" value="Histidine kinase-like ATPase, C-terminal domain"/>
    <property type="match status" value="1"/>
</dbReference>
<dbReference type="PATRIC" id="fig|516051.4.peg.1210"/>
<dbReference type="InterPro" id="IPR004358">
    <property type="entry name" value="Sig_transdc_His_kin-like_C"/>
</dbReference>
<keyword evidence="5" id="KW-0997">Cell inner membrane</keyword>
<evidence type="ECO:0000259" key="16">
    <source>
        <dbReference type="PROSITE" id="PS50113"/>
    </source>
</evidence>
<dbReference type="Pfam" id="PF02518">
    <property type="entry name" value="HATPase_c"/>
    <property type="match status" value="1"/>
</dbReference>
<accession>A0A0D5YRC9</accession>
<dbReference type="CDD" id="cd00130">
    <property type="entry name" value="PAS"/>
    <property type="match status" value="2"/>
</dbReference>
<evidence type="ECO:0000313" key="17">
    <source>
        <dbReference type="EMBL" id="AKA34812.1"/>
    </source>
</evidence>
<dbReference type="EMBL" id="CP011071">
    <property type="protein sequence ID" value="AKA34812.1"/>
    <property type="molecule type" value="Genomic_DNA"/>
</dbReference>
<evidence type="ECO:0000259" key="15">
    <source>
        <dbReference type="PROSITE" id="PS50112"/>
    </source>
</evidence>
<evidence type="ECO:0000259" key="14">
    <source>
        <dbReference type="PROSITE" id="PS50109"/>
    </source>
</evidence>
<keyword evidence="9" id="KW-0677">Repeat</keyword>
<dbReference type="InterPro" id="IPR013655">
    <property type="entry name" value="PAS_fold_3"/>
</dbReference>
<dbReference type="KEGG" id="mlt:VC82_1170"/>
<dbReference type="PANTHER" id="PTHR43304">
    <property type="entry name" value="PHYTOCHROME-LIKE PROTEIN CPH1"/>
    <property type="match status" value="1"/>
</dbReference>
<evidence type="ECO:0000256" key="12">
    <source>
        <dbReference type="ARBA" id="ARBA00022989"/>
    </source>
</evidence>
<protein>
    <recommendedName>
        <fullName evidence="3">histidine kinase</fullName>
        <ecNumber evidence="3">2.7.13.3</ecNumber>
    </recommendedName>
</protein>
<feature type="domain" description="Histidine kinase" evidence="14">
    <location>
        <begin position="409"/>
        <end position="622"/>
    </location>
</feature>
<evidence type="ECO:0000256" key="5">
    <source>
        <dbReference type="ARBA" id="ARBA00022519"/>
    </source>
</evidence>
<evidence type="ECO:0000256" key="9">
    <source>
        <dbReference type="ARBA" id="ARBA00022737"/>
    </source>
</evidence>
<dbReference type="FunFam" id="2.10.70.100:FF:000001">
    <property type="entry name" value="Sensory transduction histidine kinase"/>
    <property type="match status" value="1"/>
</dbReference>
<dbReference type="AlphaFoldDB" id="A0A0D5YRC9"/>
<dbReference type="InterPro" id="IPR000014">
    <property type="entry name" value="PAS"/>
</dbReference>
<evidence type="ECO:0000256" key="13">
    <source>
        <dbReference type="ARBA" id="ARBA00023136"/>
    </source>
</evidence>
<evidence type="ECO:0000256" key="4">
    <source>
        <dbReference type="ARBA" id="ARBA00022475"/>
    </source>
</evidence>
<dbReference type="InterPro" id="IPR000700">
    <property type="entry name" value="PAS-assoc_C"/>
</dbReference>